<reference evidence="3 4" key="1">
    <citation type="submission" date="2018-06" db="EMBL/GenBank/DDBJ databases">
        <title>Genomic Encyclopedia of Type Strains, Phase IV (KMG-IV): sequencing the most valuable type-strain genomes for metagenomic binning, comparative biology and taxonomic classification.</title>
        <authorList>
            <person name="Goeker M."/>
        </authorList>
    </citation>
    <scope>NUCLEOTIDE SEQUENCE [LARGE SCALE GENOMIC DNA]</scope>
    <source>
        <strain evidence="3 4">DSM 24032</strain>
    </source>
</reference>
<evidence type="ECO:0000256" key="1">
    <source>
        <dbReference type="SAM" id="MobiDB-lite"/>
    </source>
</evidence>
<evidence type="ECO:0000313" key="3">
    <source>
        <dbReference type="EMBL" id="RBP52885.1"/>
    </source>
</evidence>
<dbReference type="EMBL" id="QNRT01000001">
    <property type="protein sequence ID" value="RBP52885.1"/>
    <property type="molecule type" value="Genomic_DNA"/>
</dbReference>
<dbReference type="AlphaFoldDB" id="A0A395JQP8"/>
<feature type="region of interest" description="Disordered" evidence="1">
    <location>
        <begin position="230"/>
        <end position="265"/>
    </location>
</feature>
<dbReference type="OrthoDB" id="7849408at2"/>
<protein>
    <submittedName>
        <fullName evidence="3">Uncharacterized protein</fullName>
    </submittedName>
</protein>
<accession>A0A395JQP8</accession>
<organism evidence="3 4">
    <name type="scientific">Arenicella xantha</name>
    <dbReference type="NCBI Taxonomy" id="644221"/>
    <lineage>
        <taxon>Bacteria</taxon>
        <taxon>Pseudomonadati</taxon>
        <taxon>Pseudomonadota</taxon>
        <taxon>Gammaproteobacteria</taxon>
        <taxon>Arenicellales</taxon>
        <taxon>Arenicellaceae</taxon>
        <taxon>Arenicella</taxon>
    </lineage>
</organism>
<proteinExistence type="predicted"/>
<dbReference type="RefSeq" id="WP_113952498.1">
    <property type="nucleotide sequence ID" value="NZ_QNRT01000001.1"/>
</dbReference>
<feature type="compositionally biased region" description="Basic residues" evidence="1">
    <location>
        <begin position="246"/>
        <end position="263"/>
    </location>
</feature>
<sequence>MFIRNLAAAHCLISAFVASFLVMPNVVAAAESTLRAYPYSVKAGVKNGDYSFSVPTRVNESPIVEVHQSDGRFAVILRDKDVHFKTSFSIDCGNKWQLEKDPLLSVFGNSEHVTAENLGVLSANSQYSHMTSRMTSFEPTLSSSPQHACNTIVDDRANAGLDTASLLKKGFWTKIDQAYKVGLRYSCVRTKKRKRNLFNPTRSKKLSAWQPLFVHCVGDSDYGKQFAKTSRSTSASSASHDDIKKALAKKRKPTSSKQAKRTNPKTAVDGELLYQGLINSGHEKRVVSPPKLFDDFLEYGATMTSARQMRLVDFETLRMNQRQYYVGLWQKGNGTSLFVKPLTVAKFNKLHQKNINKGLRLADFELLQINQDTRVVSLWQSGKLDEQFSPNMSAKGFKQRNATLKKTGLYPVDIEMLVNDGDIRYAALWRQSSSNPPTNDSTILSKPAQFMPALETKQFRTTRDELVKKGKQLVDVERVVRDGKTYFAGLWVDGDGPSRLSKPRNIVQFKDFINSSKAPFVQDLEIHFQPE</sequence>
<feature type="signal peptide" evidence="2">
    <location>
        <begin position="1"/>
        <end position="29"/>
    </location>
</feature>
<dbReference type="InParanoid" id="A0A395JQP8"/>
<gene>
    <name evidence="3" type="ORF">DFR28_101269</name>
</gene>
<comment type="caution">
    <text evidence="3">The sequence shown here is derived from an EMBL/GenBank/DDBJ whole genome shotgun (WGS) entry which is preliminary data.</text>
</comment>
<keyword evidence="4" id="KW-1185">Reference proteome</keyword>
<keyword evidence="2" id="KW-0732">Signal</keyword>
<evidence type="ECO:0000313" key="4">
    <source>
        <dbReference type="Proteomes" id="UP000253083"/>
    </source>
</evidence>
<evidence type="ECO:0000256" key="2">
    <source>
        <dbReference type="SAM" id="SignalP"/>
    </source>
</evidence>
<dbReference type="Proteomes" id="UP000253083">
    <property type="component" value="Unassembled WGS sequence"/>
</dbReference>
<name>A0A395JQP8_9GAMM</name>
<feature type="chain" id="PRO_5017465251" evidence="2">
    <location>
        <begin position="30"/>
        <end position="531"/>
    </location>
</feature>
<dbReference type="InterPro" id="IPR049511">
    <property type="entry name" value="PGH-like_rpt"/>
</dbReference>
<dbReference type="Pfam" id="PF17660">
    <property type="entry name" value="BTRD1"/>
    <property type="match status" value="2"/>
</dbReference>